<reference evidence="2 3" key="1">
    <citation type="submission" date="2018-10" db="EMBL/GenBank/DDBJ databases">
        <title>Corynebacterium macginleyi genome sequencing and assembly of the type strain and two clinical samples.</title>
        <authorList>
            <person name="Bernier A.-M."/>
            <person name="Bernard K."/>
        </authorList>
    </citation>
    <scope>NUCLEOTIDE SEQUENCE [LARGE SCALE GENOMIC DNA]</scope>
    <source>
        <strain evidence="2 3">NML 120205</strain>
    </source>
</reference>
<proteinExistence type="predicted"/>
<organism evidence="2 3">
    <name type="scientific">Corynebacterium macginleyi</name>
    <dbReference type="NCBI Taxonomy" id="38290"/>
    <lineage>
        <taxon>Bacteria</taxon>
        <taxon>Bacillati</taxon>
        <taxon>Actinomycetota</taxon>
        <taxon>Actinomycetes</taxon>
        <taxon>Mycobacteriales</taxon>
        <taxon>Corynebacteriaceae</taxon>
        <taxon>Corynebacterium</taxon>
    </lineage>
</organism>
<keyword evidence="1" id="KW-0472">Membrane</keyword>
<dbReference type="AlphaFoldDB" id="A0A3M0FYJ8"/>
<dbReference type="Proteomes" id="UP000270649">
    <property type="component" value="Unassembled WGS sequence"/>
</dbReference>
<dbReference type="EMBL" id="REGC01000014">
    <property type="protein sequence ID" value="RMB57535.1"/>
    <property type="molecule type" value="Genomic_DNA"/>
</dbReference>
<evidence type="ECO:0000313" key="3">
    <source>
        <dbReference type="Proteomes" id="UP000270649"/>
    </source>
</evidence>
<keyword evidence="1" id="KW-1133">Transmembrane helix</keyword>
<evidence type="ECO:0000313" key="2">
    <source>
        <dbReference type="EMBL" id="RMB57535.1"/>
    </source>
</evidence>
<feature type="transmembrane region" description="Helical" evidence="1">
    <location>
        <begin position="6"/>
        <end position="25"/>
    </location>
</feature>
<comment type="caution">
    <text evidence="2">The sequence shown here is derived from an EMBL/GenBank/DDBJ whole genome shotgun (WGS) entry which is preliminary data.</text>
</comment>
<accession>A0A3M0FYJ8</accession>
<protein>
    <submittedName>
        <fullName evidence="2">Uncharacterized protein</fullName>
    </submittedName>
</protein>
<keyword evidence="1" id="KW-0812">Transmembrane</keyword>
<gene>
    <name evidence="2" type="ORF">D9543_09475</name>
</gene>
<evidence type="ECO:0000256" key="1">
    <source>
        <dbReference type="SAM" id="Phobius"/>
    </source>
</evidence>
<sequence>MVPGFYLVWSGLVVSFVKSLGVLPVHLPHSGEMDFPDHLRALLVIDALADAHGVRGSFDGDLFHSDYANAYNSQAFRAKEQVLVVEVRQSVGWCEGVLITS</sequence>
<name>A0A3M0FYJ8_9CORY</name>